<feature type="compositionally biased region" description="Low complexity" evidence="2">
    <location>
        <begin position="27"/>
        <end position="38"/>
    </location>
</feature>
<dbReference type="GO" id="GO:0009317">
    <property type="term" value="C:acetyl-CoA carboxylase complex"/>
    <property type="evidence" value="ECO:0007669"/>
    <property type="project" value="InterPro"/>
</dbReference>
<comment type="function">
    <text evidence="1">This protein is a component of the acetyl coenzyme A carboxylase complex; first, biotin carboxylase catalyzes the carboxylation of the carrier protein and then the transcarboxylase transfers the carboxyl group to form malonyl-CoA.</text>
</comment>
<dbReference type="InParanoid" id="A0A1Q3D3S2"/>
<dbReference type="GO" id="GO:0003989">
    <property type="term" value="F:acetyl-CoA carboxylase activity"/>
    <property type="evidence" value="ECO:0007669"/>
    <property type="project" value="InterPro"/>
</dbReference>
<dbReference type="AlphaFoldDB" id="A0A1Q3D3S2"/>
<dbReference type="STRING" id="3775.A0A1Q3D3S2"/>
<name>A0A1Q3D3S2_CEPFO</name>
<dbReference type="InterPro" id="IPR001249">
    <property type="entry name" value="AcCoA_biotinCC"/>
</dbReference>
<feature type="compositionally biased region" description="Pro residues" evidence="2">
    <location>
        <begin position="128"/>
        <end position="150"/>
    </location>
</feature>
<dbReference type="Proteomes" id="UP000187406">
    <property type="component" value="Unassembled WGS sequence"/>
</dbReference>
<comment type="subcellular location">
    <subcellularLocation>
        <location evidence="1">Plastid</location>
        <location evidence="1">Chloroplast</location>
    </subcellularLocation>
</comment>
<feature type="non-terminal residue" evidence="4">
    <location>
        <position position="207"/>
    </location>
</feature>
<keyword evidence="1" id="KW-0275">Fatty acid biosynthesis</keyword>
<reference evidence="5" key="1">
    <citation type="submission" date="2016-04" db="EMBL/GenBank/DDBJ databases">
        <title>Cephalotus genome sequencing.</title>
        <authorList>
            <person name="Fukushima K."/>
            <person name="Hasebe M."/>
            <person name="Fang X."/>
        </authorList>
    </citation>
    <scope>NUCLEOTIDE SEQUENCE [LARGE SCALE GENOMIC DNA]</scope>
    <source>
        <strain evidence="5">cv. St1</strain>
    </source>
</reference>
<accession>A0A1Q3D3S2</accession>
<dbReference type="GO" id="GO:0006633">
    <property type="term" value="P:fatty acid biosynthetic process"/>
    <property type="evidence" value="ECO:0007669"/>
    <property type="project" value="UniProtKB-UniPathway"/>
</dbReference>
<feature type="region of interest" description="Disordered" evidence="2">
    <location>
        <begin position="108"/>
        <end position="160"/>
    </location>
</feature>
<keyword evidence="1" id="KW-0276">Fatty acid metabolism</keyword>
<gene>
    <name evidence="4" type="ORF">CFOL_v3_30379</name>
</gene>
<comment type="caution">
    <text evidence="4">The sequence shown here is derived from an EMBL/GenBank/DDBJ whole genome shotgun (WGS) entry which is preliminary data.</text>
</comment>
<keyword evidence="1" id="KW-0443">Lipid metabolism</keyword>
<dbReference type="PRINTS" id="PR01071">
    <property type="entry name" value="ACOABIOTINCC"/>
</dbReference>
<dbReference type="SUPFAM" id="SSF51230">
    <property type="entry name" value="Single hybrid motif"/>
    <property type="match status" value="1"/>
</dbReference>
<feature type="compositionally biased region" description="Low complexity" evidence="2">
    <location>
        <begin position="114"/>
        <end position="127"/>
    </location>
</feature>
<keyword evidence="5" id="KW-1185">Reference proteome</keyword>
<dbReference type="Gene3D" id="2.40.50.100">
    <property type="match status" value="1"/>
</dbReference>
<dbReference type="GO" id="GO:0009507">
    <property type="term" value="C:chloroplast"/>
    <property type="evidence" value="ECO:0007669"/>
    <property type="project" value="UniProtKB-SubCell"/>
</dbReference>
<feature type="domain" description="Lipoyl-binding" evidence="3">
    <location>
        <begin position="163"/>
        <end position="207"/>
    </location>
</feature>
<evidence type="ECO:0000256" key="1">
    <source>
        <dbReference type="RuleBase" id="RU364072"/>
    </source>
</evidence>
<keyword evidence="1" id="KW-0444">Lipid biosynthesis</keyword>
<keyword evidence="1" id="KW-0092">Biotin</keyword>
<dbReference type="PANTHER" id="PTHR43416">
    <property type="entry name" value="DIHYDROLIPOYLLYSINE-RESIDUE SUCCINYLTRANSFERASE COMPONENT OF 2-OXOGLUTARATE DEHYDROGENASE COMPLEX, MITOCHONDRIAL-RELATED"/>
    <property type="match status" value="1"/>
</dbReference>
<comment type="pathway">
    <text evidence="1">Lipid metabolism; fatty acid biosynthesis.</text>
</comment>
<protein>
    <recommendedName>
        <fullName evidence="1">Biotin carboxyl carrier protein of acetyl-CoA carboxylase</fullName>
    </recommendedName>
</protein>
<dbReference type="InterPro" id="IPR011053">
    <property type="entry name" value="Single_hybrid_motif"/>
</dbReference>
<dbReference type="UniPathway" id="UPA00094"/>
<dbReference type="CDD" id="cd06850">
    <property type="entry name" value="biotinyl_domain"/>
    <property type="match status" value="1"/>
</dbReference>
<proteinExistence type="predicted"/>
<dbReference type="OrthoDB" id="196847at2759"/>
<feature type="region of interest" description="Disordered" evidence="2">
    <location>
        <begin position="27"/>
        <end position="59"/>
    </location>
</feature>
<evidence type="ECO:0000313" key="5">
    <source>
        <dbReference type="Proteomes" id="UP000187406"/>
    </source>
</evidence>
<keyword evidence="1" id="KW-0934">Plastid</keyword>
<feature type="non-terminal residue" evidence="4">
    <location>
        <position position="1"/>
    </location>
</feature>
<keyword evidence="1" id="KW-0150">Chloroplast</keyword>
<dbReference type="InterPro" id="IPR050537">
    <property type="entry name" value="2-oxoacid_dehydrogenase"/>
</dbReference>
<evidence type="ECO:0000313" key="4">
    <source>
        <dbReference type="EMBL" id="GAV86953.1"/>
    </source>
</evidence>
<dbReference type="EMBL" id="BDDD01004105">
    <property type="protein sequence ID" value="GAV86953.1"/>
    <property type="molecule type" value="Genomic_DNA"/>
</dbReference>
<organism evidence="4 5">
    <name type="scientific">Cephalotus follicularis</name>
    <name type="common">Albany pitcher plant</name>
    <dbReference type="NCBI Taxonomy" id="3775"/>
    <lineage>
        <taxon>Eukaryota</taxon>
        <taxon>Viridiplantae</taxon>
        <taxon>Streptophyta</taxon>
        <taxon>Embryophyta</taxon>
        <taxon>Tracheophyta</taxon>
        <taxon>Spermatophyta</taxon>
        <taxon>Magnoliopsida</taxon>
        <taxon>eudicotyledons</taxon>
        <taxon>Gunneridae</taxon>
        <taxon>Pentapetalae</taxon>
        <taxon>rosids</taxon>
        <taxon>fabids</taxon>
        <taxon>Oxalidales</taxon>
        <taxon>Cephalotaceae</taxon>
        <taxon>Cephalotus</taxon>
    </lineage>
</organism>
<dbReference type="PANTHER" id="PTHR43416:SF38">
    <property type="entry name" value="BIOTIN CARBOXYL CARRIER PROTEIN OF ACETYL-COA CARBOXYLASE 1, CHLOROPLASTIC"/>
    <property type="match status" value="1"/>
</dbReference>
<evidence type="ECO:0000259" key="3">
    <source>
        <dbReference type="Pfam" id="PF00364"/>
    </source>
</evidence>
<dbReference type="Pfam" id="PF00364">
    <property type="entry name" value="Biotin_lipoyl"/>
    <property type="match status" value="1"/>
</dbReference>
<sequence length="207" mass="22373">EDLLSKFRSFLDMLFGSFSFKVPIDGSSNTSATPSSKSYVPAVEAKDSKSTKEPSPPTLATEESIFEFINQVANLVKLIDSRDIVELQLKQLDCELIIQRNEALPQPSPAPVVMMHSSSPSQAMPSAPLAPAPMTSIPPPNSLAPPPPPVATAKSTKSSLPPKCPMVGTFYRTPAPSQPPFVKVGDKVQKRQVLCIIEAMKLMNKIE</sequence>
<dbReference type="InterPro" id="IPR000089">
    <property type="entry name" value="Biotin_lipoyl"/>
</dbReference>
<evidence type="ECO:0000256" key="2">
    <source>
        <dbReference type="SAM" id="MobiDB-lite"/>
    </source>
</evidence>